<dbReference type="AlphaFoldDB" id="A0A918UUA2"/>
<feature type="transmembrane region" description="Helical" evidence="1">
    <location>
        <begin position="12"/>
        <end position="32"/>
    </location>
</feature>
<reference evidence="2" key="1">
    <citation type="journal article" date="2014" name="Int. J. Syst. Evol. Microbiol.">
        <title>Complete genome sequence of Corynebacterium casei LMG S-19264T (=DSM 44701T), isolated from a smear-ripened cheese.</title>
        <authorList>
            <consortium name="US DOE Joint Genome Institute (JGI-PGF)"/>
            <person name="Walter F."/>
            <person name="Albersmeier A."/>
            <person name="Kalinowski J."/>
            <person name="Ruckert C."/>
        </authorList>
    </citation>
    <scope>NUCLEOTIDE SEQUENCE</scope>
    <source>
        <strain evidence="2">KCTC 12368</strain>
    </source>
</reference>
<keyword evidence="1" id="KW-1133">Transmembrane helix</keyword>
<feature type="transmembrane region" description="Helical" evidence="1">
    <location>
        <begin position="96"/>
        <end position="113"/>
    </location>
</feature>
<evidence type="ECO:0000313" key="3">
    <source>
        <dbReference type="Proteomes" id="UP000619457"/>
    </source>
</evidence>
<gene>
    <name evidence="2" type="ORF">GCM10007049_31460</name>
</gene>
<sequence length="160" mass="18460">MGMKKEYFVLERNVLILIAIPLPAFSFVYLYTSSGNLDLDIPTLPSAWWPFILIAICALLLYSLLTFNKAMMGLREANVTLEDKWRQYARLTIRRFYLLFMAGILCAIGLLFYENPGFTVAYAITLGLVSLGKPTPDRIIRLLRLKGEDREIIEDFKRRD</sequence>
<evidence type="ECO:0000313" key="2">
    <source>
        <dbReference type="EMBL" id="GGZ35889.1"/>
    </source>
</evidence>
<keyword evidence="1" id="KW-0812">Transmembrane</keyword>
<organism evidence="2 3">
    <name type="scientific">Echinicola pacifica</name>
    <dbReference type="NCBI Taxonomy" id="346377"/>
    <lineage>
        <taxon>Bacteria</taxon>
        <taxon>Pseudomonadati</taxon>
        <taxon>Bacteroidota</taxon>
        <taxon>Cytophagia</taxon>
        <taxon>Cytophagales</taxon>
        <taxon>Cyclobacteriaceae</taxon>
        <taxon>Echinicola</taxon>
    </lineage>
</organism>
<keyword evidence="3" id="KW-1185">Reference proteome</keyword>
<dbReference type="Proteomes" id="UP000619457">
    <property type="component" value="Unassembled WGS sequence"/>
</dbReference>
<accession>A0A918UUA2</accession>
<proteinExistence type="predicted"/>
<name>A0A918UUA2_9BACT</name>
<dbReference type="EMBL" id="BMWX01000006">
    <property type="protein sequence ID" value="GGZ35889.1"/>
    <property type="molecule type" value="Genomic_DNA"/>
</dbReference>
<keyword evidence="1" id="KW-0472">Membrane</keyword>
<evidence type="ECO:0000256" key="1">
    <source>
        <dbReference type="SAM" id="Phobius"/>
    </source>
</evidence>
<protein>
    <submittedName>
        <fullName evidence="2">Uncharacterized protein</fullName>
    </submittedName>
</protein>
<reference evidence="2" key="2">
    <citation type="submission" date="2020-09" db="EMBL/GenBank/DDBJ databases">
        <authorList>
            <person name="Sun Q."/>
            <person name="Kim S."/>
        </authorList>
    </citation>
    <scope>NUCLEOTIDE SEQUENCE</scope>
    <source>
        <strain evidence="2">KCTC 12368</strain>
    </source>
</reference>
<feature type="transmembrane region" description="Helical" evidence="1">
    <location>
        <begin position="47"/>
        <end position="65"/>
    </location>
</feature>
<comment type="caution">
    <text evidence="2">The sequence shown here is derived from an EMBL/GenBank/DDBJ whole genome shotgun (WGS) entry which is preliminary data.</text>
</comment>